<evidence type="ECO:0008006" key="3">
    <source>
        <dbReference type="Google" id="ProtNLM"/>
    </source>
</evidence>
<evidence type="ECO:0000313" key="2">
    <source>
        <dbReference type="Proteomes" id="UP000052268"/>
    </source>
</evidence>
<comment type="caution">
    <text evidence="1">The sequence shown here is derived from an EMBL/GenBank/DDBJ whole genome shotgun (WGS) entry which is preliminary data.</text>
</comment>
<organism evidence="1 2">
    <name type="scientific">Novosphingobium barchaimii LL02</name>
    <dbReference type="NCBI Taxonomy" id="1114963"/>
    <lineage>
        <taxon>Bacteria</taxon>
        <taxon>Pseudomonadati</taxon>
        <taxon>Pseudomonadota</taxon>
        <taxon>Alphaproteobacteria</taxon>
        <taxon>Sphingomonadales</taxon>
        <taxon>Sphingomonadaceae</taxon>
        <taxon>Novosphingobium</taxon>
    </lineage>
</organism>
<gene>
    <name evidence="1" type="ORF">V474_10040</name>
</gene>
<dbReference type="Proteomes" id="UP000052268">
    <property type="component" value="Unassembled WGS sequence"/>
</dbReference>
<name>A0A0J7Y7B3_9SPHN</name>
<keyword evidence="2" id="KW-1185">Reference proteome</keyword>
<dbReference type="AlphaFoldDB" id="A0A0J7Y7B3"/>
<evidence type="ECO:0000313" key="1">
    <source>
        <dbReference type="EMBL" id="KMS59527.1"/>
    </source>
</evidence>
<protein>
    <recommendedName>
        <fullName evidence="3">Terminase</fullName>
    </recommendedName>
</protein>
<accession>A0A0J7Y7B3</accession>
<sequence>MNTASHAPRRARHVRVPAFAPVAVRARVDGWTPARQAAFLGALAETGSVEAAARKVGMARETAYRLRRRPGAGSFAAAWDAVIGKRSGAKRKVTVDERVQRAFQGLLKVRMYGGRHVATEHKADNRALLAQLAHVRRSARGRGGGGRS</sequence>
<dbReference type="OrthoDB" id="7282816at2"/>
<dbReference type="RefSeq" id="WP_148649277.1">
    <property type="nucleotide sequence ID" value="NZ_KQ130452.1"/>
</dbReference>
<reference evidence="1 2" key="1">
    <citation type="journal article" date="2015" name="G3 (Bethesda)">
        <title>Insights into Ongoing Evolution of the Hexachlorocyclohexane Catabolic Pathway from Comparative Genomics of Ten Sphingomonadaceae Strains.</title>
        <authorList>
            <person name="Pearce S.L."/>
            <person name="Oakeshott J.G."/>
            <person name="Pandey G."/>
        </authorList>
    </citation>
    <scope>NUCLEOTIDE SEQUENCE [LARGE SCALE GENOMIC DNA]</scope>
    <source>
        <strain evidence="1 2">LL02</strain>
    </source>
</reference>
<dbReference type="EMBL" id="JACU01000002">
    <property type="protein sequence ID" value="KMS59527.1"/>
    <property type="molecule type" value="Genomic_DNA"/>
</dbReference>
<dbReference type="PATRIC" id="fig|1114963.3.peg.914"/>
<proteinExistence type="predicted"/>